<organism evidence="1 2">
    <name type="scientific">Streptomyces brasiliensis</name>
    <dbReference type="NCBI Taxonomy" id="1954"/>
    <lineage>
        <taxon>Bacteria</taxon>
        <taxon>Bacillati</taxon>
        <taxon>Actinomycetota</taxon>
        <taxon>Actinomycetes</taxon>
        <taxon>Kitasatosporales</taxon>
        <taxon>Streptomycetaceae</taxon>
        <taxon>Streptomyces</taxon>
    </lineage>
</organism>
<reference evidence="1" key="2">
    <citation type="submission" date="2020-09" db="EMBL/GenBank/DDBJ databases">
        <authorList>
            <person name="Sun Q."/>
            <person name="Ohkuma M."/>
        </authorList>
    </citation>
    <scope>NUCLEOTIDE SEQUENCE</scope>
    <source>
        <strain evidence="1">JCM 3086</strain>
    </source>
</reference>
<comment type="caution">
    <text evidence="1">The sequence shown here is derived from an EMBL/GenBank/DDBJ whole genome shotgun (WGS) entry which is preliminary data.</text>
</comment>
<proteinExistence type="predicted"/>
<dbReference type="Proteomes" id="UP000657574">
    <property type="component" value="Unassembled WGS sequence"/>
</dbReference>
<dbReference type="EMBL" id="BMQA01000066">
    <property type="protein sequence ID" value="GGJ61171.1"/>
    <property type="molecule type" value="Genomic_DNA"/>
</dbReference>
<keyword evidence="2" id="KW-1185">Reference proteome</keyword>
<name>A0A917P4G9_9ACTN</name>
<gene>
    <name evidence="1" type="ORF">GCM10010121_084650</name>
</gene>
<evidence type="ECO:0000313" key="1">
    <source>
        <dbReference type="EMBL" id="GGJ61171.1"/>
    </source>
</evidence>
<accession>A0A917P4G9</accession>
<evidence type="ECO:0000313" key="2">
    <source>
        <dbReference type="Proteomes" id="UP000657574"/>
    </source>
</evidence>
<sequence>MGRHAGADRRSGLVLPRAGSLLRVKAARVSHVAVAPEPLRRLIFSTVADGKVGLRIRAGWRCPRARRVVTQRVRRRSYDVAPVPAVVRDRPEKVCRGGVACRRVQAPVVNGDRQGVVKATQHAQESRADLVL</sequence>
<protein>
    <submittedName>
        <fullName evidence="1">Uncharacterized protein</fullName>
    </submittedName>
</protein>
<dbReference type="AlphaFoldDB" id="A0A917P4G9"/>
<reference evidence="1" key="1">
    <citation type="journal article" date="2014" name="Int. J. Syst. Evol. Microbiol.">
        <title>Complete genome sequence of Corynebacterium casei LMG S-19264T (=DSM 44701T), isolated from a smear-ripened cheese.</title>
        <authorList>
            <consortium name="US DOE Joint Genome Institute (JGI-PGF)"/>
            <person name="Walter F."/>
            <person name="Albersmeier A."/>
            <person name="Kalinowski J."/>
            <person name="Ruckert C."/>
        </authorList>
    </citation>
    <scope>NUCLEOTIDE SEQUENCE</scope>
    <source>
        <strain evidence="1">JCM 3086</strain>
    </source>
</reference>